<evidence type="ECO:0000313" key="2">
    <source>
        <dbReference type="EMBL" id="NJP66699.1"/>
    </source>
</evidence>
<dbReference type="Proteomes" id="UP000746503">
    <property type="component" value="Unassembled WGS sequence"/>
</dbReference>
<comment type="caution">
    <text evidence="2">The sequence shown here is derived from an EMBL/GenBank/DDBJ whole genome shotgun (WGS) entry which is preliminary data.</text>
</comment>
<accession>A0ABX1AHR1</accession>
<proteinExistence type="predicted"/>
<reference evidence="2 3" key="1">
    <citation type="submission" date="2020-03" db="EMBL/GenBank/DDBJ databases">
        <title>Draft genome of Streptomyces sp. ventii, isolated from the Axial Seamount in the Pacific Ocean, and resequencing of the two type strains Streptomyces lonarensis strain NCL 716 and Streptomyces bohaiensis strain 11A07.</title>
        <authorList>
            <person name="Loughran R.M."/>
            <person name="Pfannmuller K.M."/>
            <person name="Wasson B.J."/>
            <person name="Deadmond M.C."/>
            <person name="Paddock B.E."/>
            <person name="Koyack M.J."/>
            <person name="Gallegos D.A."/>
            <person name="Mitchell E.A."/>
            <person name="Ushijima B."/>
            <person name="Saw J.H."/>
            <person name="Mcphail K.L."/>
            <person name="Videau P."/>
        </authorList>
    </citation>
    <scope>NUCLEOTIDE SEQUENCE [LARGE SCALE GENOMIC DNA]</scope>
    <source>
        <strain evidence="3">5675061</strain>
    </source>
</reference>
<evidence type="ECO:0000313" key="3">
    <source>
        <dbReference type="Proteomes" id="UP000746503"/>
    </source>
</evidence>
<protein>
    <submittedName>
        <fullName evidence="2">Uncharacterized protein</fullName>
    </submittedName>
</protein>
<keyword evidence="3" id="KW-1185">Reference proteome</keyword>
<feature type="region of interest" description="Disordered" evidence="1">
    <location>
        <begin position="40"/>
        <end position="59"/>
    </location>
</feature>
<evidence type="ECO:0000256" key="1">
    <source>
        <dbReference type="SAM" id="MobiDB-lite"/>
    </source>
</evidence>
<gene>
    <name evidence="2" type="ORF">HCJ92_10465</name>
</gene>
<dbReference type="EMBL" id="JAAVJB010000064">
    <property type="protein sequence ID" value="NJP66699.1"/>
    <property type="molecule type" value="Genomic_DNA"/>
</dbReference>
<organism evidence="2 3">
    <name type="scientific">Streptomyces spiramenti</name>
    <dbReference type="NCBI Taxonomy" id="2720606"/>
    <lineage>
        <taxon>Bacteria</taxon>
        <taxon>Bacillati</taxon>
        <taxon>Actinomycetota</taxon>
        <taxon>Actinomycetes</taxon>
        <taxon>Kitasatosporales</taxon>
        <taxon>Streptomycetaceae</taxon>
        <taxon>Streptomyces</taxon>
    </lineage>
</organism>
<dbReference type="RefSeq" id="WP_167933223.1">
    <property type="nucleotide sequence ID" value="NZ_JAAVJB010000064.1"/>
</dbReference>
<feature type="compositionally biased region" description="Polar residues" evidence="1">
    <location>
        <begin position="1"/>
        <end position="11"/>
    </location>
</feature>
<sequence>MTEENTASSGDQPPRLDPAGVVREVTDVSDHMMQLLELPEANVERPLPPDRSFCPDGGGSELASVTDLWRATRAPEEDMEAAMDRLHRALSDEGWTVVMFEPNSSDAQSLELQVEKEAEGLFAYARFADARTGRLAEGQESEISVSVFTSCFEDTSKS</sequence>
<feature type="region of interest" description="Disordered" evidence="1">
    <location>
        <begin position="1"/>
        <end position="20"/>
    </location>
</feature>
<name>A0ABX1AHR1_9ACTN</name>